<accession>A0A6B0SV63</accession>
<dbReference type="AlphaFoldDB" id="A0A6B0SV63"/>
<dbReference type="RefSeq" id="WP_159662297.1">
    <property type="nucleotide sequence ID" value="NZ_WUUS01000001.1"/>
</dbReference>
<dbReference type="EMBL" id="WUUS01000001">
    <property type="protein sequence ID" value="MXR39820.1"/>
    <property type="molecule type" value="Genomic_DNA"/>
</dbReference>
<keyword evidence="2" id="KW-1185">Reference proteome</keyword>
<name>A0A6B0SV63_9EURY</name>
<sequence length="81" mass="8386">MYDDATGGHETPERDDAPLFLRTNCPNCGRPLADHGLTTAGPGRTRLAPCGYDVAGVTLREVAFVLDGGARRAAADGGETA</sequence>
<evidence type="ECO:0000313" key="2">
    <source>
        <dbReference type="Proteomes" id="UP000437065"/>
    </source>
</evidence>
<proteinExistence type="predicted"/>
<dbReference type="OrthoDB" id="315106at2157"/>
<reference evidence="1 2" key="1">
    <citation type="submission" date="2019-12" db="EMBL/GenBank/DDBJ databases">
        <title>Isolation and characterization of three novel carbon monoxide-oxidizing members of Halobacteria from salione crusts and soils.</title>
        <authorList>
            <person name="Myers M.R."/>
            <person name="King G.M."/>
        </authorList>
    </citation>
    <scope>NUCLEOTIDE SEQUENCE [LARGE SCALE GENOMIC DNA]</scope>
    <source>
        <strain evidence="1 2">WSA2</strain>
    </source>
</reference>
<comment type="caution">
    <text evidence="1">The sequence shown here is derived from an EMBL/GenBank/DDBJ whole genome shotgun (WGS) entry which is preliminary data.</text>
</comment>
<gene>
    <name evidence="1" type="ORF">GRX01_00390</name>
</gene>
<dbReference type="Proteomes" id="UP000437065">
    <property type="component" value="Unassembled WGS sequence"/>
</dbReference>
<protein>
    <submittedName>
        <fullName evidence="1">Uncharacterized protein</fullName>
    </submittedName>
</protein>
<evidence type="ECO:0000313" key="1">
    <source>
        <dbReference type="EMBL" id="MXR39820.1"/>
    </source>
</evidence>
<organism evidence="1 2">
    <name type="scientific">Halobaculum saliterrae</name>
    <dbReference type="NCBI Taxonomy" id="2073113"/>
    <lineage>
        <taxon>Archaea</taxon>
        <taxon>Methanobacteriati</taxon>
        <taxon>Methanobacteriota</taxon>
        <taxon>Stenosarchaea group</taxon>
        <taxon>Halobacteria</taxon>
        <taxon>Halobacteriales</taxon>
        <taxon>Haloferacaceae</taxon>
        <taxon>Halobaculum</taxon>
    </lineage>
</organism>